<evidence type="ECO:0000313" key="2">
    <source>
        <dbReference type="Proteomes" id="UP001055879"/>
    </source>
</evidence>
<comment type="caution">
    <text evidence="1">The sequence shown here is derived from an EMBL/GenBank/DDBJ whole genome shotgun (WGS) entry which is preliminary data.</text>
</comment>
<dbReference type="Proteomes" id="UP001055879">
    <property type="component" value="Linkage Group LG15"/>
</dbReference>
<proteinExistence type="predicted"/>
<accession>A0ACB8XUX2</accession>
<organism evidence="1 2">
    <name type="scientific">Arctium lappa</name>
    <name type="common">Greater burdock</name>
    <name type="synonym">Lappa major</name>
    <dbReference type="NCBI Taxonomy" id="4217"/>
    <lineage>
        <taxon>Eukaryota</taxon>
        <taxon>Viridiplantae</taxon>
        <taxon>Streptophyta</taxon>
        <taxon>Embryophyta</taxon>
        <taxon>Tracheophyta</taxon>
        <taxon>Spermatophyta</taxon>
        <taxon>Magnoliopsida</taxon>
        <taxon>eudicotyledons</taxon>
        <taxon>Gunneridae</taxon>
        <taxon>Pentapetalae</taxon>
        <taxon>asterids</taxon>
        <taxon>campanulids</taxon>
        <taxon>Asterales</taxon>
        <taxon>Asteraceae</taxon>
        <taxon>Carduoideae</taxon>
        <taxon>Cardueae</taxon>
        <taxon>Arctiinae</taxon>
        <taxon>Arctium</taxon>
    </lineage>
</organism>
<dbReference type="EMBL" id="CM042061">
    <property type="protein sequence ID" value="KAI3672798.1"/>
    <property type="molecule type" value="Genomic_DNA"/>
</dbReference>
<reference evidence="2" key="1">
    <citation type="journal article" date="2022" name="Mol. Ecol. Resour.">
        <title>The genomes of chicory, endive, great burdock and yacon provide insights into Asteraceae palaeo-polyploidization history and plant inulin production.</title>
        <authorList>
            <person name="Fan W."/>
            <person name="Wang S."/>
            <person name="Wang H."/>
            <person name="Wang A."/>
            <person name="Jiang F."/>
            <person name="Liu H."/>
            <person name="Zhao H."/>
            <person name="Xu D."/>
            <person name="Zhang Y."/>
        </authorList>
    </citation>
    <scope>NUCLEOTIDE SEQUENCE [LARGE SCALE GENOMIC DNA]</scope>
    <source>
        <strain evidence="2">cv. Niubang</strain>
    </source>
</reference>
<name>A0ACB8XUX2_ARCLA</name>
<gene>
    <name evidence="1" type="ORF">L6452_38898</name>
</gene>
<evidence type="ECO:0000313" key="1">
    <source>
        <dbReference type="EMBL" id="KAI3672798.1"/>
    </source>
</evidence>
<keyword evidence="2" id="KW-1185">Reference proteome</keyword>
<reference evidence="1 2" key="2">
    <citation type="journal article" date="2022" name="Mol. Ecol. Resour.">
        <title>The genomes of chicory, endive, great burdock and yacon provide insights into Asteraceae paleo-polyploidization history and plant inulin production.</title>
        <authorList>
            <person name="Fan W."/>
            <person name="Wang S."/>
            <person name="Wang H."/>
            <person name="Wang A."/>
            <person name="Jiang F."/>
            <person name="Liu H."/>
            <person name="Zhao H."/>
            <person name="Xu D."/>
            <person name="Zhang Y."/>
        </authorList>
    </citation>
    <scope>NUCLEOTIDE SEQUENCE [LARGE SCALE GENOMIC DNA]</scope>
    <source>
        <strain evidence="2">cv. Niubang</strain>
    </source>
</reference>
<protein>
    <submittedName>
        <fullName evidence="1">Uncharacterized protein</fullName>
    </submittedName>
</protein>
<sequence>MTLDKDSELAQKLAEEEAEKTKAPTDSILTLLSVLEEFTKKKDEIKAMCVEWYHTALNNRRCPGKIIDVKILKPTKDCKAIQLVITREDLNRSVDRLDSLVRHGVTEWIEIMLCLEKSRNALKPDVEKYINDFQTKIGEC</sequence>